<dbReference type="AlphaFoldDB" id="A0A316G0G5"/>
<dbReference type="Proteomes" id="UP000245790">
    <property type="component" value="Unassembled WGS sequence"/>
</dbReference>
<feature type="compositionally biased region" description="Basic and acidic residues" evidence="1">
    <location>
        <begin position="69"/>
        <end position="78"/>
    </location>
</feature>
<sequence>MRGKSWYFSRNGRVEGPFTLENLKNRIQLNDNYLVWSPSFSKWKTAEDFFTQHAQQNKLQVKSSQAKTELSRSPHIEKQSTQVIPKSSSDQSALTASIDRAQQALSEFQHISDEGSVLLNRDDPLVRKFTEQWNQLEQKQAAERRALLIRFFDENKQIENKLAENRQVARQQTSMKYQQASTARLTARAAASGSAVTHGPENSSQPSAQQPVQQPSLRKKAAKQSRFTQETSGQSSASRHLKPVKISENQSQVKTDGSRTDGSRLKQRTKAEQSTGTELNTRVEQNNSRVESLQRTLKTLSGGVVSKPTEKVESDHEAMMKRVNRRRRRRAR</sequence>
<dbReference type="InterPro" id="IPR025640">
    <property type="entry name" value="GYF_2"/>
</dbReference>
<dbReference type="EMBL" id="QGGU01000001">
    <property type="protein sequence ID" value="PWK54298.1"/>
    <property type="molecule type" value="Genomic_DNA"/>
</dbReference>
<feature type="compositionally biased region" description="Basic residues" evidence="1">
    <location>
        <begin position="322"/>
        <end position="332"/>
    </location>
</feature>
<feature type="compositionally biased region" description="Polar residues" evidence="1">
    <location>
        <begin position="272"/>
        <end position="299"/>
    </location>
</feature>
<feature type="compositionally biased region" description="Basic and acidic residues" evidence="1">
    <location>
        <begin position="308"/>
        <end position="320"/>
    </location>
</feature>
<dbReference type="Pfam" id="PF14237">
    <property type="entry name" value="GYF_2"/>
    <property type="match status" value="1"/>
</dbReference>
<evidence type="ECO:0000313" key="3">
    <source>
        <dbReference type="EMBL" id="PWK54298.1"/>
    </source>
</evidence>
<feature type="domain" description="GYF" evidence="2">
    <location>
        <begin position="6"/>
        <end position="48"/>
    </location>
</feature>
<evidence type="ECO:0000313" key="4">
    <source>
        <dbReference type="Proteomes" id="UP000245790"/>
    </source>
</evidence>
<organism evidence="3 4">
    <name type="scientific">Pleionea mediterranea</name>
    <dbReference type="NCBI Taxonomy" id="523701"/>
    <lineage>
        <taxon>Bacteria</taxon>
        <taxon>Pseudomonadati</taxon>
        <taxon>Pseudomonadota</taxon>
        <taxon>Gammaproteobacteria</taxon>
        <taxon>Oceanospirillales</taxon>
        <taxon>Pleioneaceae</taxon>
        <taxon>Pleionea</taxon>
    </lineage>
</organism>
<feature type="compositionally biased region" description="Low complexity" evidence="1">
    <location>
        <begin position="203"/>
        <end position="216"/>
    </location>
</feature>
<feature type="compositionally biased region" description="Polar residues" evidence="1">
    <location>
        <begin position="79"/>
        <end position="91"/>
    </location>
</feature>
<name>A0A316G0G5_9GAMM</name>
<reference evidence="3 4" key="1">
    <citation type="submission" date="2018-05" db="EMBL/GenBank/DDBJ databases">
        <title>Genomic Encyclopedia of Type Strains, Phase IV (KMG-IV): sequencing the most valuable type-strain genomes for metagenomic binning, comparative biology and taxonomic classification.</title>
        <authorList>
            <person name="Goeker M."/>
        </authorList>
    </citation>
    <scope>NUCLEOTIDE SEQUENCE [LARGE SCALE GENOMIC DNA]</scope>
    <source>
        <strain evidence="3 4">DSM 25350</strain>
    </source>
</reference>
<feature type="region of interest" description="Disordered" evidence="1">
    <location>
        <begin position="171"/>
        <end position="332"/>
    </location>
</feature>
<feature type="compositionally biased region" description="Low complexity" evidence="1">
    <location>
        <begin position="180"/>
        <end position="195"/>
    </location>
</feature>
<accession>A0A316G0G5</accession>
<keyword evidence="4" id="KW-1185">Reference proteome</keyword>
<gene>
    <name evidence="3" type="ORF">C8D97_101146</name>
</gene>
<feature type="region of interest" description="Disordered" evidence="1">
    <location>
        <begin position="63"/>
        <end position="91"/>
    </location>
</feature>
<evidence type="ECO:0000256" key="1">
    <source>
        <dbReference type="SAM" id="MobiDB-lite"/>
    </source>
</evidence>
<dbReference type="RefSeq" id="WP_170115096.1">
    <property type="nucleotide sequence ID" value="NZ_QGGU01000001.1"/>
</dbReference>
<protein>
    <submittedName>
        <fullName evidence="3">Uncharacterized protein DUF4339</fullName>
    </submittedName>
</protein>
<evidence type="ECO:0000259" key="2">
    <source>
        <dbReference type="Pfam" id="PF14237"/>
    </source>
</evidence>
<comment type="caution">
    <text evidence="3">The sequence shown here is derived from an EMBL/GenBank/DDBJ whole genome shotgun (WGS) entry which is preliminary data.</text>
</comment>
<proteinExistence type="predicted"/>
<feature type="compositionally biased region" description="Polar residues" evidence="1">
    <location>
        <begin position="225"/>
        <end position="238"/>
    </location>
</feature>